<keyword evidence="6" id="KW-1185">Reference proteome</keyword>
<evidence type="ECO:0000256" key="1">
    <source>
        <dbReference type="ARBA" id="ARBA00022729"/>
    </source>
</evidence>
<feature type="chain" id="PRO_5044593925" evidence="2">
    <location>
        <begin position="26"/>
        <end position="109"/>
    </location>
</feature>
<dbReference type="KEGG" id="clac:EG342_06955"/>
<reference evidence="3 6" key="2">
    <citation type="submission" date="2018-11" db="EMBL/GenBank/DDBJ databases">
        <title>Proposal to divide the Flavobacteriaceae and reorganize its genera based on Amino Acid Identity values calculated from whole genome sequences.</title>
        <authorList>
            <person name="Nicholson A.C."/>
            <person name="Gulvik C.A."/>
            <person name="Whitney A.M."/>
            <person name="Humrighouse B.W."/>
            <person name="Bell M."/>
            <person name="Holmes B."/>
            <person name="Steigerwalt A.G."/>
            <person name="Villarma A."/>
            <person name="Sheth M."/>
            <person name="Batra D."/>
            <person name="Pryor J."/>
            <person name="Bernardet J.-F."/>
            <person name="Hugo C."/>
            <person name="Kampfer P."/>
            <person name="Newman J."/>
            <person name="McQuiston J.R."/>
        </authorList>
    </citation>
    <scope>NUCLEOTIDE SEQUENCE [LARGE SCALE GENOMIC DNA]</scope>
    <source>
        <strain evidence="3 6">KC_1864</strain>
    </source>
</reference>
<evidence type="ECO:0000313" key="6">
    <source>
        <dbReference type="Proteomes" id="UP000279972"/>
    </source>
</evidence>
<evidence type="ECO:0000256" key="2">
    <source>
        <dbReference type="SAM" id="SignalP"/>
    </source>
</evidence>
<dbReference type="Proteomes" id="UP000236262">
    <property type="component" value="Unassembled WGS sequence"/>
</dbReference>
<dbReference type="OrthoDB" id="1453008at2"/>
<dbReference type="Proteomes" id="UP000279972">
    <property type="component" value="Chromosome"/>
</dbReference>
<dbReference type="Gene3D" id="3.30.1450.10">
    <property type="match status" value="1"/>
</dbReference>
<dbReference type="Pfam" id="PF11006">
    <property type="entry name" value="DUF2845"/>
    <property type="match status" value="1"/>
</dbReference>
<sequence>MRLFLTQTVSILMILAFLTSFKTSSKFTSESVSIGMTKDQVISKFGKPYKSAFTENKETKEMEESLFYKENFNLGNSSITNILHFKGGKLVALEQGKESENNSTTIVTH</sequence>
<organism evidence="4 5">
    <name type="scientific">Chryseobacterium lactis</name>
    <dbReference type="NCBI Taxonomy" id="1241981"/>
    <lineage>
        <taxon>Bacteria</taxon>
        <taxon>Pseudomonadati</taxon>
        <taxon>Bacteroidota</taxon>
        <taxon>Flavobacteriia</taxon>
        <taxon>Flavobacteriales</taxon>
        <taxon>Weeksellaceae</taxon>
        <taxon>Chryseobacterium group</taxon>
        <taxon>Chryseobacterium</taxon>
    </lineage>
</organism>
<accession>A0A3G6RNY1</accession>
<feature type="signal peptide" evidence="2">
    <location>
        <begin position="1"/>
        <end position="25"/>
    </location>
</feature>
<dbReference type="EMBL" id="PPEH01000001">
    <property type="protein sequence ID" value="PNW15512.1"/>
    <property type="molecule type" value="Genomic_DNA"/>
</dbReference>
<dbReference type="InterPro" id="IPR021268">
    <property type="entry name" value="DUF2845"/>
</dbReference>
<proteinExistence type="predicted"/>
<dbReference type="EMBL" id="CP033924">
    <property type="protein sequence ID" value="AZA81663.1"/>
    <property type="molecule type" value="Genomic_DNA"/>
</dbReference>
<evidence type="ECO:0000313" key="3">
    <source>
        <dbReference type="EMBL" id="AZA81663.1"/>
    </source>
</evidence>
<reference evidence="4 5" key="1">
    <citation type="submission" date="2018-01" db="EMBL/GenBank/DDBJ databases">
        <title>Draft genome sequences of Chryseobacterium lactis NCTC11390, Chryseobacterium oncorhynchi 701B-08, and Chryseobacterium viscerum 687B-08.</title>
        <authorList>
            <person name="Jeong J.-J."/>
            <person name="Lee Y.J."/>
            <person name="Park B."/>
            <person name="Choi I.-G."/>
            <person name="Kim K.D."/>
        </authorList>
    </citation>
    <scope>NUCLEOTIDE SEQUENCE [LARGE SCALE GENOMIC DNA]</scope>
    <source>
        <strain evidence="4 5">NCTC11390</strain>
    </source>
</reference>
<dbReference type="InterPro" id="IPR037873">
    <property type="entry name" value="BamE-like"/>
</dbReference>
<dbReference type="AlphaFoldDB" id="A0A3G6RNY1"/>
<keyword evidence="1 2" id="KW-0732">Signal</keyword>
<evidence type="ECO:0000313" key="5">
    <source>
        <dbReference type="Proteomes" id="UP000236262"/>
    </source>
</evidence>
<gene>
    <name evidence="4" type="ORF">C1637_03560</name>
    <name evidence="3" type="ORF">EG342_06955</name>
</gene>
<evidence type="ECO:0000313" key="4">
    <source>
        <dbReference type="EMBL" id="PNW15512.1"/>
    </source>
</evidence>
<name>A0A3G6RNY1_CHRLC</name>
<protein>
    <submittedName>
        <fullName evidence="3">DUF2845 domain-containing protein</fullName>
    </submittedName>
</protein>